<organism evidence="1 2">
    <name type="scientific">Araneus ventricosus</name>
    <name type="common">Orbweaver spider</name>
    <name type="synonym">Epeira ventricosa</name>
    <dbReference type="NCBI Taxonomy" id="182803"/>
    <lineage>
        <taxon>Eukaryota</taxon>
        <taxon>Metazoa</taxon>
        <taxon>Ecdysozoa</taxon>
        <taxon>Arthropoda</taxon>
        <taxon>Chelicerata</taxon>
        <taxon>Arachnida</taxon>
        <taxon>Araneae</taxon>
        <taxon>Araneomorphae</taxon>
        <taxon>Entelegynae</taxon>
        <taxon>Araneoidea</taxon>
        <taxon>Araneidae</taxon>
        <taxon>Araneus</taxon>
    </lineage>
</organism>
<dbReference type="EMBL" id="BGPR01074078">
    <property type="protein sequence ID" value="GBO46420.1"/>
    <property type="molecule type" value="Genomic_DNA"/>
</dbReference>
<evidence type="ECO:0000313" key="2">
    <source>
        <dbReference type="Proteomes" id="UP000499080"/>
    </source>
</evidence>
<dbReference type="Proteomes" id="UP000499080">
    <property type="component" value="Unassembled WGS sequence"/>
</dbReference>
<gene>
    <name evidence="1" type="ORF">AVEN_83806_1</name>
</gene>
<keyword evidence="2" id="KW-1185">Reference proteome</keyword>
<name>A0A4Y2XBU7_ARAVE</name>
<reference evidence="1 2" key="1">
    <citation type="journal article" date="2019" name="Sci. Rep.">
        <title>Orb-weaving spider Araneus ventricosus genome elucidates the spidroin gene catalogue.</title>
        <authorList>
            <person name="Kono N."/>
            <person name="Nakamura H."/>
            <person name="Ohtoshi R."/>
            <person name="Moran D.A.P."/>
            <person name="Shinohara A."/>
            <person name="Yoshida Y."/>
            <person name="Fujiwara M."/>
            <person name="Mori M."/>
            <person name="Tomita M."/>
            <person name="Arakawa K."/>
        </authorList>
    </citation>
    <scope>NUCLEOTIDE SEQUENCE [LARGE SCALE GENOMIC DNA]</scope>
</reference>
<protein>
    <submittedName>
        <fullName evidence="1">Uncharacterized protein</fullName>
    </submittedName>
</protein>
<sequence length="109" mass="11795">MIYALMNFKLNSHSFSFFTHSGGHRGLGLNIPISVPVLKPDLTKSLTLYLGLAQIEFDVENQMSSRLFYAEFGLRGRCRVKLTQGSLPCGADSGAISGGADSGVVIVNW</sequence>
<accession>A0A4Y2XBU7</accession>
<dbReference type="AlphaFoldDB" id="A0A4Y2XBU7"/>
<comment type="caution">
    <text evidence="1">The sequence shown here is derived from an EMBL/GenBank/DDBJ whole genome shotgun (WGS) entry which is preliminary data.</text>
</comment>
<proteinExistence type="predicted"/>
<evidence type="ECO:0000313" key="1">
    <source>
        <dbReference type="EMBL" id="GBO46420.1"/>
    </source>
</evidence>